<dbReference type="EMBL" id="JANPWB010000011">
    <property type="protein sequence ID" value="KAJ1131727.1"/>
    <property type="molecule type" value="Genomic_DNA"/>
</dbReference>
<evidence type="ECO:0000256" key="1">
    <source>
        <dbReference type="SAM" id="MobiDB-lite"/>
    </source>
</evidence>
<organism evidence="2 3">
    <name type="scientific">Pleurodeles waltl</name>
    <name type="common">Iberian ribbed newt</name>
    <dbReference type="NCBI Taxonomy" id="8319"/>
    <lineage>
        <taxon>Eukaryota</taxon>
        <taxon>Metazoa</taxon>
        <taxon>Chordata</taxon>
        <taxon>Craniata</taxon>
        <taxon>Vertebrata</taxon>
        <taxon>Euteleostomi</taxon>
        <taxon>Amphibia</taxon>
        <taxon>Batrachia</taxon>
        <taxon>Caudata</taxon>
        <taxon>Salamandroidea</taxon>
        <taxon>Salamandridae</taxon>
        <taxon>Pleurodelinae</taxon>
        <taxon>Pleurodeles</taxon>
    </lineage>
</organism>
<protein>
    <submittedName>
        <fullName evidence="2">Uncharacterized protein</fullName>
    </submittedName>
</protein>
<evidence type="ECO:0000313" key="2">
    <source>
        <dbReference type="EMBL" id="KAJ1131727.1"/>
    </source>
</evidence>
<feature type="compositionally biased region" description="Basic and acidic residues" evidence="1">
    <location>
        <begin position="98"/>
        <end position="115"/>
    </location>
</feature>
<dbReference type="Proteomes" id="UP001066276">
    <property type="component" value="Chromosome 7"/>
</dbReference>
<comment type="caution">
    <text evidence="2">The sequence shown here is derived from an EMBL/GenBank/DDBJ whole genome shotgun (WGS) entry which is preliminary data.</text>
</comment>
<name>A0AAV7PTU8_PLEWA</name>
<accession>A0AAV7PTU8</accession>
<feature type="region of interest" description="Disordered" evidence="1">
    <location>
        <begin position="68"/>
        <end position="159"/>
    </location>
</feature>
<dbReference type="AlphaFoldDB" id="A0AAV7PTU8"/>
<proteinExistence type="predicted"/>
<sequence length="159" mass="17194">MSVFGAGFTRGLYSLPDYEVPDPAWRRVVCLCVYLVPQRCSALGGIVELNTEGGGSWTRHQDVLSSAHSESFCSGGKRTSGASEQLQGTGGEQNHPQRRGERDQIQEARGQEHLQENGNSGAALRASLGDPILHQQSPQPGSTPERLFLRDPPGAVRLE</sequence>
<keyword evidence="3" id="KW-1185">Reference proteome</keyword>
<gene>
    <name evidence="2" type="ORF">NDU88_010060</name>
</gene>
<reference evidence="2" key="1">
    <citation type="journal article" date="2022" name="bioRxiv">
        <title>Sequencing and chromosome-scale assembly of the giantPleurodeles waltlgenome.</title>
        <authorList>
            <person name="Brown T."/>
            <person name="Elewa A."/>
            <person name="Iarovenko S."/>
            <person name="Subramanian E."/>
            <person name="Araus A.J."/>
            <person name="Petzold A."/>
            <person name="Susuki M."/>
            <person name="Suzuki K.-i.T."/>
            <person name="Hayashi T."/>
            <person name="Toyoda A."/>
            <person name="Oliveira C."/>
            <person name="Osipova E."/>
            <person name="Leigh N.D."/>
            <person name="Simon A."/>
            <person name="Yun M.H."/>
        </authorList>
    </citation>
    <scope>NUCLEOTIDE SEQUENCE</scope>
    <source>
        <strain evidence="2">20211129_DDA</strain>
        <tissue evidence="2">Liver</tissue>
    </source>
</reference>
<evidence type="ECO:0000313" key="3">
    <source>
        <dbReference type="Proteomes" id="UP001066276"/>
    </source>
</evidence>